<dbReference type="Gene3D" id="2.30.30.180">
    <property type="entry name" value="Ribosome maturation factor RimP, C-terminal domain"/>
    <property type="match status" value="1"/>
</dbReference>
<dbReference type="GO" id="GO:0005829">
    <property type="term" value="C:cytosol"/>
    <property type="evidence" value="ECO:0007669"/>
    <property type="project" value="TreeGrafter"/>
</dbReference>
<keyword evidence="7" id="KW-1185">Reference proteome</keyword>
<dbReference type="InterPro" id="IPR035956">
    <property type="entry name" value="RimP_N_sf"/>
</dbReference>
<dbReference type="GO" id="GO:0000028">
    <property type="term" value="P:ribosomal small subunit assembly"/>
    <property type="evidence" value="ECO:0007669"/>
    <property type="project" value="TreeGrafter"/>
</dbReference>
<dbReference type="OrthoDB" id="9805006at2"/>
<dbReference type="CDD" id="cd01734">
    <property type="entry name" value="YlxS_C"/>
    <property type="match status" value="1"/>
</dbReference>
<sequence>MAGLEQKLTEMLEPSVEDLGFELVGIDFHSAGNKSVLRIYIDHEDGIFVQNCADVSHQVSAILDVEDPISSEYTLEVSSPGMERPLFKVSQYQEYIGEEVKLQLRMPITNRRKWKGVIAAAEGEIITLEVDGQQESFALSNIQKANIVPKFD</sequence>
<gene>
    <name evidence="3 6" type="primary">rimP</name>
    <name evidence="6" type="ORF">D1Z90_00805</name>
</gene>
<proteinExistence type="inferred from homology"/>
<evidence type="ECO:0000259" key="4">
    <source>
        <dbReference type="Pfam" id="PF02576"/>
    </source>
</evidence>
<dbReference type="FunFam" id="2.30.30.180:FF:000001">
    <property type="entry name" value="Ribosome maturation factor RimP"/>
    <property type="match status" value="1"/>
</dbReference>
<feature type="domain" description="Ribosome maturation factor RimP C-terminal" evidence="5">
    <location>
        <begin position="86"/>
        <end position="151"/>
    </location>
</feature>
<dbReference type="InterPro" id="IPR028989">
    <property type="entry name" value="RimP_N"/>
</dbReference>
<evidence type="ECO:0000259" key="5">
    <source>
        <dbReference type="Pfam" id="PF17384"/>
    </source>
</evidence>
<dbReference type="InterPro" id="IPR028998">
    <property type="entry name" value="RimP_C"/>
</dbReference>
<accession>A0A418YK17</accession>
<comment type="function">
    <text evidence="3">Required for maturation of 30S ribosomal subunits.</text>
</comment>
<dbReference type="Pfam" id="PF02576">
    <property type="entry name" value="RimP_N"/>
    <property type="match status" value="1"/>
</dbReference>
<comment type="similarity">
    <text evidence="3">Belongs to the RimP family.</text>
</comment>
<dbReference type="InterPro" id="IPR036847">
    <property type="entry name" value="RimP_C_sf"/>
</dbReference>
<dbReference type="InterPro" id="IPR003728">
    <property type="entry name" value="Ribosome_maturation_RimP"/>
</dbReference>
<comment type="subcellular location">
    <subcellularLocation>
        <location evidence="3">Cytoplasm</location>
    </subcellularLocation>
</comment>
<reference evidence="6 7" key="2">
    <citation type="submission" date="2019-01" db="EMBL/GenBank/DDBJ databases">
        <title>Motilimonas pumilus sp. nov., isolated from the gut of sea cucumber (Apostichopus japonicus).</title>
        <authorList>
            <person name="Wang F.-Q."/>
            <person name="Ren L.-H."/>
            <person name="Lin Y.-W."/>
            <person name="Sun G.-H."/>
            <person name="Du Z.-J."/>
            <person name="Zhao J.-X."/>
            <person name="Liu X.-J."/>
            <person name="Liu L.-J."/>
        </authorList>
    </citation>
    <scope>NUCLEOTIDE SEQUENCE [LARGE SCALE GENOMIC DNA]</scope>
    <source>
        <strain evidence="6 7">PLHSC7-2</strain>
    </source>
</reference>
<dbReference type="AlphaFoldDB" id="A0A418YK17"/>
<dbReference type="PANTHER" id="PTHR33867:SF1">
    <property type="entry name" value="RIBOSOME MATURATION FACTOR RIMP"/>
    <property type="match status" value="1"/>
</dbReference>
<name>A0A418YK17_9GAMM</name>
<dbReference type="EMBL" id="QZCH01000001">
    <property type="protein sequence ID" value="RJG51306.1"/>
    <property type="molecule type" value="Genomic_DNA"/>
</dbReference>
<dbReference type="FunFam" id="3.30.300.70:FF:000001">
    <property type="entry name" value="Ribosome maturation factor RimP"/>
    <property type="match status" value="1"/>
</dbReference>
<dbReference type="RefSeq" id="WP_119908853.1">
    <property type="nucleotide sequence ID" value="NZ_QZCH01000001.1"/>
</dbReference>
<dbReference type="NCBIfam" id="NF000927">
    <property type="entry name" value="PRK00092.1-1"/>
    <property type="match status" value="1"/>
</dbReference>
<feature type="domain" description="Ribosome maturation factor RimP N-terminal" evidence="4">
    <location>
        <begin position="11"/>
        <end position="83"/>
    </location>
</feature>
<dbReference type="Proteomes" id="UP000283255">
    <property type="component" value="Unassembled WGS sequence"/>
</dbReference>
<evidence type="ECO:0000313" key="7">
    <source>
        <dbReference type="Proteomes" id="UP000283255"/>
    </source>
</evidence>
<dbReference type="Gene3D" id="3.30.300.70">
    <property type="entry name" value="RimP-like superfamily, N-terminal"/>
    <property type="match status" value="1"/>
</dbReference>
<protein>
    <recommendedName>
        <fullName evidence="3">Ribosome maturation factor RimP</fullName>
    </recommendedName>
</protein>
<dbReference type="SUPFAM" id="SSF74942">
    <property type="entry name" value="YhbC-like, C-terminal domain"/>
    <property type="match status" value="1"/>
</dbReference>
<reference evidence="6 7" key="1">
    <citation type="submission" date="2018-09" db="EMBL/GenBank/DDBJ databases">
        <authorList>
            <person name="Wang F."/>
        </authorList>
    </citation>
    <scope>NUCLEOTIDE SEQUENCE [LARGE SCALE GENOMIC DNA]</scope>
    <source>
        <strain evidence="6 7">PLHSC7-2</strain>
    </source>
</reference>
<evidence type="ECO:0000256" key="1">
    <source>
        <dbReference type="ARBA" id="ARBA00022490"/>
    </source>
</evidence>
<dbReference type="GO" id="GO:0006412">
    <property type="term" value="P:translation"/>
    <property type="evidence" value="ECO:0007669"/>
    <property type="project" value="TreeGrafter"/>
</dbReference>
<dbReference type="SUPFAM" id="SSF75420">
    <property type="entry name" value="YhbC-like, N-terminal domain"/>
    <property type="match status" value="1"/>
</dbReference>
<keyword evidence="2 3" id="KW-0690">Ribosome biogenesis</keyword>
<dbReference type="Pfam" id="PF17384">
    <property type="entry name" value="DUF150_C"/>
    <property type="match status" value="1"/>
</dbReference>
<dbReference type="HAMAP" id="MF_01077">
    <property type="entry name" value="RimP"/>
    <property type="match status" value="1"/>
</dbReference>
<organism evidence="6 7">
    <name type="scientific">Motilimonas pumila</name>
    <dbReference type="NCBI Taxonomy" id="2303987"/>
    <lineage>
        <taxon>Bacteria</taxon>
        <taxon>Pseudomonadati</taxon>
        <taxon>Pseudomonadota</taxon>
        <taxon>Gammaproteobacteria</taxon>
        <taxon>Alteromonadales</taxon>
        <taxon>Alteromonadales genera incertae sedis</taxon>
        <taxon>Motilimonas</taxon>
    </lineage>
</organism>
<dbReference type="PANTHER" id="PTHR33867">
    <property type="entry name" value="RIBOSOME MATURATION FACTOR RIMP"/>
    <property type="match status" value="1"/>
</dbReference>
<comment type="caution">
    <text evidence="6">The sequence shown here is derived from an EMBL/GenBank/DDBJ whole genome shotgun (WGS) entry which is preliminary data.</text>
</comment>
<evidence type="ECO:0000313" key="6">
    <source>
        <dbReference type="EMBL" id="RJG51306.1"/>
    </source>
</evidence>
<evidence type="ECO:0000256" key="3">
    <source>
        <dbReference type="HAMAP-Rule" id="MF_01077"/>
    </source>
</evidence>
<keyword evidence="1 3" id="KW-0963">Cytoplasm</keyword>
<evidence type="ECO:0000256" key="2">
    <source>
        <dbReference type="ARBA" id="ARBA00022517"/>
    </source>
</evidence>